<organism evidence="3">
    <name type="scientific">Phenylobacterium glaciei</name>
    <dbReference type="NCBI Taxonomy" id="2803784"/>
    <lineage>
        <taxon>Bacteria</taxon>
        <taxon>Pseudomonadati</taxon>
        <taxon>Pseudomonadota</taxon>
        <taxon>Alphaproteobacteria</taxon>
        <taxon>Caulobacterales</taxon>
        <taxon>Caulobacteraceae</taxon>
        <taxon>Phenylobacterium</taxon>
    </lineage>
</organism>
<dbReference type="PANTHER" id="PTHR43201:SF5">
    <property type="entry name" value="MEDIUM-CHAIN ACYL-COA LIGASE ACSF2, MITOCHONDRIAL"/>
    <property type="match status" value="1"/>
</dbReference>
<dbReference type="InterPro" id="IPR045851">
    <property type="entry name" value="AMP-bd_C_sf"/>
</dbReference>
<reference evidence="3" key="1">
    <citation type="submission" date="2021-01" db="EMBL/GenBank/DDBJ databases">
        <title>Genome sequence of Phenylobacterium sp. 20VBR1 isolated from a valley glaceir, Ny-Alesund, Svalbard.</title>
        <authorList>
            <person name="Thomas F.A."/>
            <person name="Krishnan K.P."/>
            <person name="Sinha R.K."/>
        </authorList>
    </citation>
    <scope>NUCLEOTIDE SEQUENCE</scope>
    <source>
        <strain evidence="3">20VBR1</strain>
    </source>
</reference>
<sequence>MDGYLDNPEGSEARFRDGWFWPGDLGAVSAAGVLQVMGRTDDLMNIGGSKFLAGRLEALVLRVDGVLDAAAFVAPDEQQLDAPHVAYVANDELDLTPLRMIFTQALGREARLLRVLEIPRNAMGKIQRDVLRGQLSDSKAA</sequence>
<evidence type="ECO:0008006" key="4">
    <source>
        <dbReference type="Google" id="ProtNLM"/>
    </source>
</evidence>
<name>A0A974P1C7_9CAUL</name>
<dbReference type="EMBL" id="CP068570">
    <property type="protein sequence ID" value="QQZ49122.1"/>
    <property type="molecule type" value="Genomic_DNA"/>
</dbReference>
<protein>
    <recommendedName>
        <fullName evidence="4">AMP-dependent synthetase/ligase domain-containing protein</fullName>
    </recommendedName>
</protein>
<evidence type="ECO:0000256" key="1">
    <source>
        <dbReference type="ARBA" id="ARBA00006432"/>
    </source>
</evidence>
<accession>A0A974P1C7</accession>
<gene>
    <name evidence="3" type="ORF">JKL49_18465</name>
</gene>
<dbReference type="GO" id="GO:0006631">
    <property type="term" value="P:fatty acid metabolic process"/>
    <property type="evidence" value="ECO:0007669"/>
    <property type="project" value="TreeGrafter"/>
</dbReference>
<proteinExistence type="inferred from homology"/>
<evidence type="ECO:0000256" key="2">
    <source>
        <dbReference type="ARBA" id="ARBA00022598"/>
    </source>
</evidence>
<dbReference type="SUPFAM" id="SSF56801">
    <property type="entry name" value="Acetyl-CoA synthetase-like"/>
    <property type="match status" value="1"/>
</dbReference>
<dbReference type="AlphaFoldDB" id="A0A974P1C7"/>
<dbReference type="PANTHER" id="PTHR43201">
    <property type="entry name" value="ACYL-COA SYNTHETASE"/>
    <property type="match status" value="1"/>
</dbReference>
<evidence type="ECO:0000313" key="3">
    <source>
        <dbReference type="EMBL" id="QQZ49122.1"/>
    </source>
</evidence>
<dbReference type="Gene3D" id="2.30.38.10">
    <property type="entry name" value="Luciferase, Domain 3"/>
    <property type="match status" value="1"/>
</dbReference>
<comment type="similarity">
    <text evidence="1">Belongs to the ATP-dependent AMP-binding enzyme family.</text>
</comment>
<keyword evidence="2" id="KW-0436">Ligase</keyword>
<dbReference type="GO" id="GO:0031956">
    <property type="term" value="F:medium-chain fatty acid-CoA ligase activity"/>
    <property type="evidence" value="ECO:0007669"/>
    <property type="project" value="TreeGrafter"/>
</dbReference>
<dbReference type="Gene3D" id="3.30.300.30">
    <property type="match status" value="1"/>
</dbReference>